<evidence type="ECO:0000256" key="12">
    <source>
        <dbReference type="ARBA" id="ARBA00024420"/>
    </source>
</evidence>
<dbReference type="KEGG" id="ota:OT_ostta07g03510"/>
<feature type="region of interest" description="Disordered" evidence="13">
    <location>
        <begin position="794"/>
        <end position="825"/>
    </location>
</feature>
<dbReference type="Pfam" id="PF08064">
    <property type="entry name" value="UME"/>
    <property type="match status" value="1"/>
</dbReference>
<evidence type="ECO:0000256" key="3">
    <source>
        <dbReference type="ARBA" id="ARBA00012513"/>
    </source>
</evidence>
<dbReference type="GO" id="GO:0004674">
    <property type="term" value="F:protein serine/threonine kinase activity"/>
    <property type="evidence" value="ECO:0007669"/>
    <property type="project" value="UniProtKB-KW"/>
</dbReference>
<keyword evidence="11" id="KW-0539">Nucleus</keyword>
<evidence type="ECO:0000259" key="15">
    <source>
        <dbReference type="PROSITE" id="PS51189"/>
    </source>
</evidence>
<dbReference type="GO" id="GO:0000077">
    <property type="term" value="P:DNA damage checkpoint signaling"/>
    <property type="evidence" value="ECO:0007669"/>
    <property type="project" value="TreeGrafter"/>
</dbReference>
<dbReference type="OrthoDB" id="381190at2759"/>
<dbReference type="PROSITE" id="PS50290">
    <property type="entry name" value="PI3_4_KINASE_3"/>
    <property type="match status" value="1"/>
</dbReference>
<evidence type="ECO:0000256" key="5">
    <source>
        <dbReference type="ARBA" id="ARBA00022679"/>
    </source>
</evidence>
<comment type="similarity">
    <text evidence="2">Belongs to the PI3/PI4-kinase family. ATM subfamily.</text>
</comment>
<comment type="subcellular location">
    <subcellularLocation>
        <location evidence="1">Nucleus</location>
    </subcellularLocation>
</comment>
<dbReference type="SUPFAM" id="SSF48371">
    <property type="entry name" value="ARM repeat"/>
    <property type="match status" value="3"/>
</dbReference>
<dbReference type="STRING" id="70448.A0A090M9H8"/>
<keyword evidence="4" id="KW-0723">Serine/threonine-protein kinase</keyword>
<evidence type="ECO:0000313" key="18">
    <source>
        <dbReference type="Proteomes" id="UP000009170"/>
    </source>
</evidence>
<feature type="compositionally biased region" description="Low complexity" evidence="13">
    <location>
        <begin position="212"/>
        <end position="232"/>
    </location>
</feature>
<dbReference type="GO" id="GO:0005524">
    <property type="term" value="F:ATP binding"/>
    <property type="evidence" value="ECO:0007669"/>
    <property type="project" value="UniProtKB-KW"/>
</dbReference>
<proteinExistence type="inferred from homology"/>
<dbReference type="Pfam" id="PF23593">
    <property type="entry name" value="HEAT_ATR"/>
    <property type="match status" value="1"/>
</dbReference>
<protein>
    <recommendedName>
        <fullName evidence="12">Serine/threonine-protein kinase ATR</fullName>
        <ecNumber evidence="3">2.7.11.1</ecNumber>
    </recommendedName>
</protein>
<gene>
    <name evidence="17" type="ORF">OT_ostta07g03510</name>
</gene>
<dbReference type="InterPro" id="IPR003151">
    <property type="entry name" value="PIK-rel_kinase_FAT"/>
</dbReference>
<evidence type="ECO:0000259" key="16">
    <source>
        <dbReference type="PROSITE" id="PS51190"/>
    </source>
</evidence>
<organism evidence="17 18">
    <name type="scientific">Ostreococcus tauri</name>
    <name type="common">Marine green alga</name>
    <dbReference type="NCBI Taxonomy" id="70448"/>
    <lineage>
        <taxon>Eukaryota</taxon>
        <taxon>Viridiplantae</taxon>
        <taxon>Chlorophyta</taxon>
        <taxon>Mamiellophyceae</taxon>
        <taxon>Mamiellales</taxon>
        <taxon>Bathycoccaceae</taxon>
        <taxon>Ostreococcus</taxon>
    </lineage>
</organism>
<dbReference type="Gene3D" id="1.25.10.10">
    <property type="entry name" value="Leucine-rich Repeat Variant"/>
    <property type="match status" value="1"/>
</dbReference>
<dbReference type="SMART" id="SM01343">
    <property type="entry name" value="FATC"/>
    <property type="match status" value="1"/>
</dbReference>
<comment type="caution">
    <text evidence="17">The sequence shown here is derived from an EMBL/GenBank/DDBJ whole genome shotgun (WGS) entry which is preliminary data.</text>
</comment>
<dbReference type="RefSeq" id="XP_003080441.2">
    <property type="nucleotide sequence ID" value="XM_003080393.2"/>
</dbReference>
<dbReference type="FunCoup" id="A0A090M9H8">
    <property type="interactions" value="1266"/>
</dbReference>
<dbReference type="InterPro" id="IPR011989">
    <property type="entry name" value="ARM-like"/>
</dbReference>
<dbReference type="InParanoid" id="A0A090M9H8"/>
<feature type="region of interest" description="Disordered" evidence="13">
    <location>
        <begin position="204"/>
        <end position="232"/>
    </location>
</feature>
<evidence type="ECO:0000256" key="7">
    <source>
        <dbReference type="ARBA" id="ARBA00022763"/>
    </source>
</evidence>
<keyword evidence="18" id="KW-1185">Reference proteome</keyword>
<dbReference type="SUPFAM" id="SSF56112">
    <property type="entry name" value="Protein kinase-like (PK-like)"/>
    <property type="match status" value="1"/>
</dbReference>
<evidence type="ECO:0000256" key="8">
    <source>
        <dbReference type="ARBA" id="ARBA00022777"/>
    </source>
</evidence>
<evidence type="ECO:0000256" key="1">
    <source>
        <dbReference type="ARBA" id="ARBA00004123"/>
    </source>
</evidence>
<dbReference type="Pfam" id="PF25030">
    <property type="entry name" value="M-HEAT_ATR"/>
    <property type="match status" value="1"/>
</dbReference>
<name>A0A090M9H8_OSTTA</name>
<dbReference type="Proteomes" id="UP000009170">
    <property type="component" value="Unassembled WGS sequence"/>
</dbReference>
<dbReference type="EMBL" id="CAID01000007">
    <property type="protein sequence ID" value="CEF98804.1"/>
    <property type="molecule type" value="Genomic_DNA"/>
</dbReference>
<dbReference type="GO" id="GO:0005694">
    <property type="term" value="C:chromosome"/>
    <property type="evidence" value="ECO:0007669"/>
    <property type="project" value="TreeGrafter"/>
</dbReference>
<dbReference type="GO" id="GO:0006281">
    <property type="term" value="P:DNA repair"/>
    <property type="evidence" value="ECO:0007669"/>
    <property type="project" value="UniProtKB-KW"/>
</dbReference>
<dbReference type="PANTHER" id="PTHR11139">
    <property type="entry name" value="ATAXIA TELANGIECTASIA MUTATED ATM -RELATED"/>
    <property type="match status" value="1"/>
</dbReference>
<evidence type="ECO:0000256" key="10">
    <source>
        <dbReference type="ARBA" id="ARBA00023204"/>
    </source>
</evidence>
<dbReference type="EC" id="2.7.11.1" evidence="3"/>
<dbReference type="CDD" id="cd00892">
    <property type="entry name" value="PIKKc_ATR"/>
    <property type="match status" value="1"/>
</dbReference>
<feature type="domain" description="FAT" evidence="15">
    <location>
        <begin position="1753"/>
        <end position="2395"/>
    </location>
</feature>
<dbReference type="Pfam" id="PF02260">
    <property type="entry name" value="FATC"/>
    <property type="match status" value="1"/>
</dbReference>
<dbReference type="GeneID" id="9836650"/>
<dbReference type="SMART" id="SM00802">
    <property type="entry name" value="UME"/>
    <property type="match status" value="1"/>
</dbReference>
<dbReference type="GO" id="GO:0000723">
    <property type="term" value="P:telomere maintenance"/>
    <property type="evidence" value="ECO:0007669"/>
    <property type="project" value="TreeGrafter"/>
</dbReference>
<dbReference type="InterPro" id="IPR014009">
    <property type="entry name" value="PIK_FAT"/>
</dbReference>
<dbReference type="PROSITE" id="PS51190">
    <property type="entry name" value="FATC"/>
    <property type="match status" value="1"/>
</dbReference>
<dbReference type="Pfam" id="PF00454">
    <property type="entry name" value="PI3_PI4_kinase"/>
    <property type="match status" value="1"/>
</dbReference>
<accession>A0A090M9H8</accession>
<keyword evidence="5" id="KW-0808">Transferase</keyword>
<dbReference type="PANTHER" id="PTHR11139:SF69">
    <property type="entry name" value="SERINE_THREONINE-PROTEIN KINASE ATR"/>
    <property type="match status" value="1"/>
</dbReference>
<keyword evidence="10" id="KW-0234">DNA repair</keyword>
<dbReference type="GO" id="GO:0005634">
    <property type="term" value="C:nucleus"/>
    <property type="evidence" value="ECO:0007669"/>
    <property type="project" value="UniProtKB-SubCell"/>
</dbReference>
<dbReference type="Gene3D" id="1.10.1070.11">
    <property type="entry name" value="Phosphatidylinositol 3-/4-kinase, catalytic domain"/>
    <property type="match status" value="1"/>
</dbReference>
<feature type="domain" description="PI3K/PI4K catalytic" evidence="14">
    <location>
        <begin position="2511"/>
        <end position="2818"/>
    </location>
</feature>
<feature type="region of interest" description="Disordered" evidence="13">
    <location>
        <begin position="18"/>
        <end position="42"/>
    </location>
</feature>
<feature type="domain" description="FATC" evidence="16">
    <location>
        <begin position="2823"/>
        <end position="2855"/>
    </location>
</feature>
<reference evidence="17 18" key="2">
    <citation type="journal article" date="2014" name="BMC Genomics">
        <title>An improved genome of the model marine alga Ostreococcus tauri unfolds by assessing Illumina de novo assemblies.</title>
        <authorList>
            <person name="Blanc-Mathieu R."/>
            <person name="Verhelst B."/>
            <person name="Derelle E."/>
            <person name="Rombauts S."/>
            <person name="Bouget F.Y."/>
            <person name="Carre I."/>
            <person name="Chateau A."/>
            <person name="Eyre-Walker A."/>
            <person name="Grimsley N."/>
            <person name="Moreau H."/>
            <person name="Piegu B."/>
            <person name="Rivals E."/>
            <person name="Schackwitz W."/>
            <person name="Van de Peer Y."/>
            <person name="Piganeau G."/>
        </authorList>
    </citation>
    <scope>NUCLEOTIDE SEQUENCE [LARGE SCALE GENOMIC DNA]</scope>
    <source>
        <strain evidence="18">OTTH 0595 / CCAP 157/2 / RCC745</strain>
    </source>
</reference>
<dbReference type="Pfam" id="PF02259">
    <property type="entry name" value="FAT"/>
    <property type="match status" value="1"/>
</dbReference>
<dbReference type="InterPro" id="IPR050517">
    <property type="entry name" value="DDR_Repair_Kinase"/>
</dbReference>
<evidence type="ECO:0000313" key="17">
    <source>
        <dbReference type="EMBL" id="CEF98804.1"/>
    </source>
</evidence>
<dbReference type="InterPro" id="IPR036940">
    <property type="entry name" value="PI3/4_kinase_cat_sf"/>
</dbReference>
<dbReference type="InterPro" id="IPR000403">
    <property type="entry name" value="PI3/4_kinase_cat_dom"/>
</dbReference>
<feature type="region of interest" description="Disordered" evidence="13">
    <location>
        <begin position="426"/>
        <end position="448"/>
    </location>
</feature>
<dbReference type="InterPro" id="IPR011009">
    <property type="entry name" value="Kinase-like_dom_sf"/>
</dbReference>
<keyword evidence="9" id="KW-0067">ATP-binding</keyword>
<dbReference type="InterPro" id="IPR057564">
    <property type="entry name" value="HEAT_ATR"/>
</dbReference>
<evidence type="ECO:0000256" key="11">
    <source>
        <dbReference type="ARBA" id="ARBA00023242"/>
    </source>
</evidence>
<dbReference type="InterPro" id="IPR018936">
    <property type="entry name" value="PI3/4_kinase_CS"/>
</dbReference>
<keyword evidence="8 17" id="KW-0418">Kinase</keyword>
<dbReference type="Gene3D" id="3.30.1010.10">
    <property type="entry name" value="Phosphatidylinositol 3-kinase Catalytic Subunit, Chain A, domain 4"/>
    <property type="match status" value="1"/>
</dbReference>
<dbReference type="InterPro" id="IPR016024">
    <property type="entry name" value="ARM-type_fold"/>
</dbReference>
<evidence type="ECO:0000256" key="2">
    <source>
        <dbReference type="ARBA" id="ARBA00010769"/>
    </source>
</evidence>
<keyword evidence="7" id="KW-0227">DNA damage</keyword>
<evidence type="ECO:0000259" key="14">
    <source>
        <dbReference type="PROSITE" id="PS50290"/>
    </source>
</evidence>
<reference evidence="18" key="1">
    <citation type="journal article" date="2006" name="Proc. Natl. Acad. Sci. U.S.A.">
        <title>Genome analysis of the smallest free-living eukaryote Ostreococcus tauri unveils many unique features.</title>
        <authorList>
            <person name="Derelle E."/>
            <person name="Ferraz C."/>
            <person name="Rombauts S."/>
            <person name="Rouze P."/>
            <person name="Worden A.Z."/>
            <person name="Robbens S."/>
            <person name="Partensky F."/>
            <person name="Degroeve S."/>
            <person name="Echeynie S."/>
            <person name="Cooke R."/>
            <person name="Saeys Y."/>
            <person name="Wuyts J."/>
            <person name="Jabbari K."/>
            <person name="Bowler C."/>
            <person name="Panaud O."/>
            <person name="Piegu B."/>
            <person name="Ball S.G."/>
            <person name="Ral J.-P."/>
            <person name="Bouget F.-Y."/>
            <person name="Piganeau G."/>
            <person name="De Baets B."/>
            <person name="Picard A."/>
            <person name="Delseny M."/>
            <person name="Demaille J."/>
            <person name="Van de Peer Y."/>
            <person name="Moreau H."/>
        </authorList>
    </citation>
    <scope>NUCLEOTIDE SEQUENCE [LARGE SCALE GENOMIC DNA]</scope>
    <source>
        <strain evidence="18">OTTH 0595 / CCAP 157/2 / RCC745</strain>
    </source>
</reference>
<dbReference type="SMART" id="SM00146">
    <property type="entry name" value="PI3Kc"/>
    <property type="match status" value="1"/>
</dbReference>
<evidence type="ECO:0000256" key="6">
    <source>
        <dbReference type="ARBA" id="ARBA00022741"/>
    </source>
</evidence>
<evidence type="ECO:0000256" key="4">
    <source>
        <dbReference type="ARBA" id="ARBA00022527"/>
    </source>
</evidence>
<dbReference type="InterPro" id="IPR056802">
    <property type="entry name" value="ATR-like_M-HEAT"/>
</dbReference>
<dbReference type="PROSITE" id="PS00916">
    <property type="entry name" value="PI3_4_KINASE_2"/>
    <property type="match status" value="1"/>
</dbReference>
<feature type="compositionally biased region" description="Basic and acidic residues" evidence="13">
    <location>
        <begin position="433"/>
        <end position="442"/>
    </location>
</feature>
<keyword evidence="6" id="KW-0547">Nucleotide-binding</keyword>
<evidence type="ECO:0000256" key="9">
    <source>
        <dbReference type="ARBA" id="ARBA00022840"/>
    </source>
</evidence>
<dbReference type="InterPro" id="IPR003152">
    <property type="entry name" value="FATC_dom"/>
</dbReference>
<evidence type="ECO:0000256" key="13">
    <source>
        <dbReference type="SAM" id="MobiDB-lite"/>
    </source>
</evidence>
<dbReference type="PROSITE" id="PS51189">
    <property type="entry name" value="FAT"/>
    <property type="match status" value="1"/>
</dbReference>
<dbReference type="InterPro" id="IPR012993">
    <property type="entry name" value="UME"/>
</dbReference>
<sequence length="2855" mass="312890">MTASHGGPITLESVLRALRPRRPSANDGATTTGRGDDDEDLGKNLKVQLPNMLALLRPRGGSNGNASEEATQVLALLRQALRRHPGVFEPGGGTSAARVFASVFALSASADACGKTRESARAVMFGLLSAASKSDGRAMHELCKGCVELASDAKKTLELFARGGRGGEVDEEHEYDDDAAAALNKGTVVLCCFDDAMAHVKRSEESASSGRTVDASATTSTVPSAPSAPSTSTGLMIEVQSLECAINITITACKLLECALATNPQNVTPLMTSELLFSLSRLLVISSREVQLAAASALKVIISDIPIVIVPCDTILASVASVLTERPLKIDDKVVIELVYVLKELAGEDVFRKHVNVLVTSILSAIDAARDESIRAALFDVLRTCLSMRPSLAIQAMALLPHAVAAEGSDALIECLAMAFSNIKEQDSEGEMESEKRSRLNEGEGEEQPTVNFDYKARMEWIESCVVAALEFLGGPDSSMKRDEGARQLERADSMDFDEMLRVGAPSDYQRVIAISVIVRSIAASDGSLRMKRIAAQVTYKWLGWIRGYSDDASKAPTTAMYALLAAAANCLVNVKGDKEHRIPPLLSAKDISLDVLTWPWTSIARRDQNAVVDAMTIDGDRTAKLAALNLAVSLASLELSGEKVSSEAARQVLTRAFSDRDAGVRSAAAIALPFVHVLASSPPSGIGALQRLSALKDASEMPVRNAFATALAGLAAAGVLHGIKKAAGNDAIRRAARLHGNTAVTAAFKSCTHELGSDEAKAAMQQLMRSMKSFHEVVRREVMKAVNAVDGSTIAPGLPQTPGPFNKNRRRLTGGTPRSNKRTHDVTPSVLNAALTLQDLNSAGQLEGAILDERDTDGLVASSGLRSLRYSFELFSAAGDFTENGDTLSGAWTLAQAALKTAHHKSSRVREALYEAAPAMVADEILLEMAPAKNEKTEERRRSSSAAVQYEQAVENAQLTIGVQILRNLKESIDSAPDSFIKESTLRTFAAVAENLKIPSARSAAVMVYFKNIIDMDLTAQNCAIYLLRRLAKKKHVRTRELLLGTQDVASEIGCRLPTHEHAISTLAELAKMSPRQLIEEILPLSMMRLIRNAISGAGGNGDDVSILEAYARLLNKNLHQIVSEYSYEAIAELINPRTVKPLSEQESQSVKMFLQKHSHDDLLSLISKQKVFIMKALITRAGAMMKDEQEDMINTAATMLTVFKNLADAAQSDAQEVSDFFRPHFTRMEMVLYDKNGDMLSHKRYIRSLTIMVSIIGKHLPQFAPKVMAHLAHALNNQELRRTALQSWRILVQVLSERPEHLQRAAGQIVVAMLPYLDADMAHKDDDGTSDKVAQARALEDASQAAAVIDELVLRRGDVMRGHLDRLPMLPTVPRLQNANARIAQERGRVSLRQLLASLTESLADESLAVRATALAEIRRRLKSPENGNEIQELIQGFEGSAADTTMSALVSALLKCCEGEGSSEASRRVQRAAASCLSELGAVDPGRLLIETQSVQPLHSDSATVASSLLVDHLARTVRGANDSEMLDAAAYAVQCVLIHVGCRPDQVDEDDAVGLDLPKGHTPEGIEFWDSLPEEARVVLAPCLTSMYLIGGLSKESNVKQRPLYGSPASGTTYNKWIVQWCRALALEASGPNAPLFKATMSVFRHDIRIALFLLPYMVLDAILCNEARKDEVYVEIVAVLNDAAGSDATGEDYNLTGSGASQGRTELAAQTIFSLLDRLKRWGDANAQHDPKSAEVVHCLLEDLSYTLLAKAAQRCGASARSLMYFEDYLRSNRMVLNQATCVKQQDIMDNDVSFLATVYQGLAESDALTSIPRLRATPQPEDQLLQHEEAGEWEQALVHYESAMQRGEDSVHNLGISVAEWGRLRCLQGLGHLRAVKREVENLIRTRPDAPTSLAEAGAAAAWRLGQWDDLDSLLSKIDSENSTHLGGSLKRSYRQLNVAPSALTPSGMPLTTSIGLQMNADVPQLSADAAIGRVLLAMQKNDSQAFNLACASARDALITPLRAASMEGSYLRSHAALVQLHLLHEAESAYEAVLLTQEARKEAAASKSHVPTDRSSGIPVCALKELAFWGDRLERTPPNMATREPILAFRRTIYKLLGAKSAASQTWLQQAKVARSAGHYGAAQLALFEARSETGMSLPLALEQAKLLWAAESPQRAVLEIEEALKDTDAVTAHPEHAAKAVLRLARWATVTGQKQKKEILTLYSNVIRDYKSWEKSHFHVARYMDEWMKDAAKRELNGEIGANLPASVRRKGIGDDDEEAIDLLSETVREYGASIKYGHRHIYESLPRMLTLWFDIGDRVYEMENMDNVDTRNAAKLNKVFTEVLYAINTFSDQLPLYKWLTALPQLTSRLAHNSRKVRELVQTLVTRLLINYSDQVLWALVPMSRSRDPVRAKSARDVLTNAKHGKQDRTGMRADRELLQEFAIVADHLVKLCNYAPKTSSKSGRPPKAFSLLQTFPDLASLMPTRIMIPVQRSLTATLPPSGTNPADHRPFPPSVPTLFELQDSVQVLASLQRPKKLTMIGSDREDHAFLCKPKDDLRKDLRMMEFTTMLNRLLARDAESRKRRLYLRTFSVIPLTEDCGIIEWVPHTYGLRHIIQKLYADDGLFTKTSNQEIKDLYEQCKGRNPTSWAKEILSRHPPVFHRWFLERWKEPAAWFAARTAFAHTTAVWSMVGHVVGLGDRHGENILFDCKTGDAVHVDFACLFDKGLELELPERVPFRLTQNLVDGLGVGGYEGVFMRVCEITLTVLRSHREALMSVLETFVHDPLVEWTRSSSRDSARGRHTSSSTRGKDALEKIRSRLEGVVVGVGAAPSLPLSPQGQARRLIEEAVSLSNLGAMYIWWMAWH</sequence>